<keyword evidence="2" id="KW-0605">Phycobilisome</keyword>
<dbReference type="PANTHER" id="PTHR12697:SF5">
    <property type="entry name" value="DEOXYHYPUSINE HYDROXYLASE"/>
    <property type="match status" value="1"/>
</dbReference>
<dbReference type="GO" id="GO:0030089">
    <property type="term" value="C:phycobilisome"/>
    <property type="evidence" value="ECO:0007669"/>
    <property type="project" value="UniProtKB-KW"/>
</dbReference>
<dbReference type="GO" id="GO:0016829">
    <property type="term" value="F:lyase activity"/>
    <property type="evidence" value="ECO:0007669"/>
    <property type="project" value="UniProtKB-KW"/>
</dbReference>
<dbReference type="SUPFAM" id="SSF48371">
    <property type="entry name" value="ARM repeat"/>
    <property type="match status" value="1"/>
</dbReference>
<dbReference type="GO" id="GO:0016491">
    <property type="term" value="F:oxidoreductase activity"/>
    <property type="evidence" value="ECO:0007669"/>
    <property type="project" value="TreeGrafter"/>
</dbReference>
<feature type="region of interest" description="Disordered" evidence="3">
    <location>
        <begin position="1"/>
        <end position="23"/>
    </location>
</feature>
<dbReference type="STRING" id="1188229.GlitD10_0579"/>
<dbReference type="AlphaFoldDB" id="A0A1J0AAG0"/>
<evidence type="ECO:0000256" key="3">
    <source>
        <dbReference type="SAM" id="MobiDB-lite"/>
    </source>
</evidence>
<dbReference type="Proteomes" id="UP000180235">
    <property type="component" value="Chromosome"/>
</dbReference>
<evidence type="ECO:0000256" key="2">
    <source>
        <dbReference type="ARBA" id="ARBA00022738"/>
    </source>
</evidence>
<dbReference type="InterPro" id="IPR011989">
    <property type="entry name" value="ARM-like"/>
</dbReference>
<organism evidence="4 5">
    <name type="scientific">Gloeomargarita lithophora Alchichica-D10</name>
    <dbReference type="NCBI Taxonomy" id="1188229"/>
    <lineage>
        <taxon>Bacteria</taxon>
        <taxon>Bacillati</taxon>
        <taxon>Cyanobacteriota</taxon>
        <taxon>Cyanophyceae</taxon>
        <taxon>Gloeomargaritales</taxon>
        <taxon>Gloeomargaritaceae</taxon>
        <taxon>Gloeomargarita</taxon>
    </lineage>
</organism>
<reference evidence="4 5" key="1">
    <citation type="submission" date="2016-10" db="EMBL/GenBank/DDBJ databases">
        <title>Description of Gloeomargarita lithophora gen. nov., sp. nov., a thylakoid-bearing basal-branching cyanobacterium with intracellular carbonates, and proposal for Gloeomargaritales ord. nov.</title>
        <authorList>
            <person name="Moreira D."/>
            <person name="Tavera R."/>
            <person name="Benzerara K."/>
            <person name="Skouri-Panet F."/>
            <person name="Couradeau E."/>
            <person name="Gerard E."/>
            <person name="Loussert C."/>
            <person name="Novelo E."/>
            <person name="Zivanovic Y."/>
            <person name="Lopez-Garcia P."/>
        </authorList>
    </citation>
    <scope>NUCLEOTIDE SEQUENCE [LARGE SCALE GENOMIC DNA]</scope>
    <source>
        <strain evidence="4 5">D10</strain>
    </source>
</reference>
<dbReference type="Pfam" id="PF03130">
    <property type="entry name" value="HEAT_PBS"/>
    <property type="match status" value="1"/>
</dbReference>
<keyword evidence="4" id="KW-0456">Lyase</keyword>
<name>A0A1J0AAG0_9CYAN</name>
<dbReference type="InterPro" id="IPR004155">
    <property type="entry name" value="PBS_lyase_HEAT"/>
</dbReference>
<sequence>MFTDDQPDLASPLDDWQEAPQPDPDLMLAQLTASEPLQRMQAARAFCELQDERAGERLIPLLADACPLVRLSAAYALGRNPTPLAVPALIQQWHHDANGYVRKGIIWALGYSRDHQAAPTLIMALQRDIPAVRLWAASSLVQLMQGNGQLLPLAVQVLCHTLQQDPVAAVRSNCTWALGQIPPEHLSEDLYLQIVEALRGGLQDGDAGVRDDSWSALLNLGVIAGLPTPDELAL</sequence>
<protein>
    <submittedName>
        <fullName evidence="4">PBS lyase HEAT-like repeat domain protein</fullName>
    </submittedName>
</protein>
<dbReference type="EMBL" id="CP017675">
    <property type="protein sequence ID" value="APB32893.1"/>
    <property type="molecule type" value="Genomic_DNA"/>
</dbReference>
<evidence type="ECO:0000313" key="5">
    <source>
        <dbReference type="Proteomes" id="UP000180235"/>
    </source>
</evidence>
<dbReference type="Pfam" id="PF13646">
    <property type="entry name" value="HEAT_2"/>
    <property type="match status" value="1"/>
</dbReference>
<accession>A0A1J0AAG0</accession>
<dbReference type="PANTHER" id="PTHR12697">
    <property type="entry name" value="PBS LYASE HEAT-LIKE PROTEIN"/>
    <property type="match status" value="1"/>
</dbReference>
<keyword evidence="1" id="KW-0042">Antenna complex</keyword>
<keyword evidence="5" id="KW-1185">Reference proteome</keyword>
<evidence type="ECO:0000256" key="1">
    <source>
        <dbReference type="ARBA" id="ARBA00022549"/>
    </source>
</evidence>
<evidence type="ECO:0000313" key="4">
    <source>
        <dbReference type="EMBL" id="APB32893.1"/>
    </source>
</evidence>
<dbReference type="Gene3D" id="1.25.10.10">
    <property type="entry name" value="Leucine-rich Repeat Variant"/>
    <property type="match status" value="2"/>
</dbReference>
<gene>
    <name evidence="4" type="ORF">GlitD10_0579</name>
</gene>
<dbReference type="KEGG" id="glt:GlitD10_0579"/>
<dbReference type="InterPro" id="IPR016024">
    <property type="entry name" value="ARM-type_fold"/>
</dbReference>
<dbReference type="RefSeq" id="WP_071453570.1">
    <property type="nucleotide sequence ID" value="NZ_CP017675.1"/>
</dbReference>
<proteinExistence type="predicted"/>
<dbReference type="SMART" id="SM00567">
    <property type="entry name" value="EZ_HEAT"/>
    <property type="match status" value="4"/>
</dbReference>
<dbReference type="OrthoDB" id="9784717at2"/>